<reference evidence="2 3" key="1">
    <citation type="submission" date="2017-12" db="EMBL/GenBank/DDBJ databases">
        <title>Hemimetabolous genomes reveal molecular basis of termite eusociality.</title>
        <authorList>
            <person name="Harrison M.C."/>
            <person name="Jongepier E."/>
            <person name="Robertson H.M."/>
            <person name="Arning N."/>
            <person name="Bitard-Feildel T."/>
            <person name="Chao H."/>
            <person name="Childers C.P."/>
            <person name="Dinh H."/>
            <person name="Doddapaneni H."/>
            <person name="Dugan S."/>
            <person name="Gowin J."/>
            <person name="Greiner C."/>
            <person name="Han Y."/>
            <person name="Hu H."/>
            <person name="Hughes D.S.T."/>
            <person name="Huylmans A.-K."/>
            <person name="Kemena C."/>
            <person name="Kremer L.P.M."/>
            <person name="Lee S.L."/>
            <person name="Lopez-Ezquerra A."/>
            <person name="Mallet L."/>
            <person name="Monroy-Kuhn J.M."/>
            <person name="Moser A."/>
            <person name="Murali S.C."/>
            <person name="Muzny D.M."/>
            <person name="Otani S."/>
            <person name="Piulachs M.-D."/>
            <person name="Poelchau M."/>
            <person name="Qu J."/>
            <person name="Schaub F."/>
            <person name="Wada-Katsumata A."/>
            <person name="Worley K.C."/>
            <person name="Xie Q."/>
            <person name="Ylla G."/>
            <person name="Poulsen M."/>
            <person name="Gibbs R.A."/>
            <person name="Schal C."/>
            <person name="Richards S."/>
            <person name="Belles X."/>
            <person name="Korb J."/>
            <person name="Bornberg-Bauer E."/>
        </authorList>
    </citation>
    <scope>NUCLEOTIDE SEQUENCE [LARGE SCALE GENOMIC DNA]</scope>
    <source>
        <tissue evidence="2">Whole body</tissue>
    </source>
</reference>
<evidence type="ECO:0000313" key="3">
    <source>
        <dbReference type="Proteomes" id="UP000235965"/>
    </source>
</evidence>
<feature type="compositionally biased region" description="Polar residues" evidence="1">
    <location>
        <begin position="1"/>
        <end position="18"/>
    </location>
</feature>
<comment type="caution">
    <text evidence="2">The sequence shown here is derived from an EMBL/GenBank/DDBJ whole genome shotgun (WGS) entry which is preliminary data.</text>
</comment>
<dbReference type="AlphaFoldDB" id="A0A2J7RK15"/>
<accession>A0A2J7RK15</accession>
<proteinExistence type="predicted"/>
<keyword evidence="3" id="KW-1185">Reference proteome</keyword>
<name>A0A2J7RK15_9NEOP</name>
<dbReference type="EMBL" id="NEVH01002981">
    <property type="protein sequence ID" value="PNF41161.1"/>
    <property type="molecule type" value="Genomic_DNA"/>
</dbReference>
<organism evidence="2 3">
    <name type="scientific">Cryptotermes secundus</name>
    <dbReference type="NCBI Taxonomy" id="105785"/>
    <lineage>
        <taxon>Eukaryota</taxon>
        <taxon>Metazoa</taxon>
        <taxon>Ecdysozoa</taxon>
        <taxon>Arthropoda</taxon>
        <taxon>Hexapoda</taxon>
        <taxon>Insecta</taxon>
        <taxon>Pterygota</taxon>
        <taxon>Neoptera</taxon>
        <taxon>Polyneoptera</taxon>
        <taxon>Dictyoptera</taxon>
        <taxon>Blattodea</taxon>
        <taxon>Blattoidea</taxon>
        <taxon>Termitoidae</taxon>
        <taxon>Kalotermitidae</taxon>
        <taxon>Cryptotermitinae</taxon>
        <taxon>Cryptotermes</taxon>
    </lineage>
</organism>
<gene>
    <name evidence="2" type="ORF">B7P43_G01498</name>
</gene>
<dbReference type="InParanoid" id="A0A2J7RK15"/>
<evidence type="ECO:0000313" key="2">
    <source>
        <dbReference type="EMBL" id="PNF41161.1"/>
    </source>
</evidence>
<feature type="region of interest" description="Disordered" evidence="1">
    <location>
        <begin position="1"/>
        <end position="23"/>
    </location>
</feature>
<protein>
    <submittedName>
        <fullName evidence="2">Uncharacterized protein</fullName>
    </submittedName>
</protein>
<evidence type="ECO:0000256" key="1">
    <source>
        <dbReference type="SAM" id="MobiDB-lite"/>
    </source>
</evidence>
<sequence length="51" mass="5854">MKNTCSNLTNTTPSSHFNKQPTVKQQTQVSQVKWVMEHIQIINILDNCINP</sequence>
<dbReference type="Proteomes" id="UP000235965">
    <property type="component" value="Unassembled WGS sequence"/>
</dbReference>